<dbReference type="Pfam" id="PF00560">
    <property type="entry name" value="LRR_1"/>
    <property type="match status" value="7"/>
</dbReference>
<dbReference type="InterPro" id="IPR017441">
    <property type="entry name" value="Protein_kinase_ATP_BS"/>
</dbReference>
<dbReference type="InterPro" id="IPR000719">
    <property type="entry name" value="Prot_kinase_dom"/>
</dbReference>
<dbReference type="EMBL" id="MDYQ01000364">
    <property type="protein sequence ID" value="PRP75728.1"/>
    <property type="molecule type" value="Genomic_DNA"/>
</dbReference>
<evidence type="ECO:0000256" key="6">
    <source>
        <dbReference type="ARBA" id="ARBA00022840"/>
    </source>
</evidence>
<dbReference type="InterPro" id="IPR020635">
    <property type="entry name" value="Tyr_kinase_cat_dom"/>
</dbReference>
<dbReference type="InParanoid" id="A0A2P6MVI4"/>
<protein>
    <submittedName>
        <fullName evidence="11">Putative leucine-rich repeat receptor-like protein kinase</fullName>
    </submittedName>
</protein>
<dbReference type="InterPro" id="IPR003591">
    <property type="entry name" value="Leu-rich_rpt_typical-subtyp"/>
</dbReference>
<evidence type="ECO:0000256" key="5">
    <source>
        <dbReference type="ARBA" id="ARBA00022777"/>
    </source>
</evidence>
<keyword evidence="4 8" id="KW-0547">Nucleotide-binding</keyword>
<evidence type="ECO:0000256" key="1">
    <source>
        <dbReference type="ARBA" id="ARBA00022614"/>
    </source>
</evidence>
<dbReference type="PANTHER" id="PTHR48056:SF81">
    <property type="entry name" value="RECEPTOR PROTEIN-TYROSINE KINASE CEPR1"/>
    <property type="match status" value="1"/>
</dbReference>
<dbReference type="PROSITE" id="PS51450">
    <property type="entry name" value="LRR"/>
    <property type="match status" value="1"/>
</dbReference>
<proteinExistence type="predicted"/>
<keyword evidence="7 9" id="KW-0472">Membrane</keyword>
<dbReference type="PROSITE" id="PS50011">
    <property type="entry name" value="PROTEIN_KINASE_DOM"/>
    <property type="match status" value="1"/>
</dbReference>
<gene>
    <name evidence="11" type="ORF">PROFUN_09152</name>
</gene>
<dbReference type="GO" id="GO:0005524">
    <property type="term" value="F:ATP binding"/>
    <property type="evidence" value="ECO:0007669"/>
    <property type="project" value="UniProtKB-UniRule"/>
</dbReference>
<dbReference type="FunFam" id="3.80.10.10:FF:000095">
    <property type="entry name" value="LRR receptor-like serine/threonine-protein kinase GSO1"/>
    <property type="match status" value="1"/>
</dbReference>
<keyword evidence="11" id="KW-0675">Receptor</keyword>
<dbReference type="PRINTS" id="PR00019">
    <property type="entry name" value="LEURICHRPT"/>
</dbReference>
<dbReference type="Proteomes" id="UP000241769">
    <property type="component" value="Unassembled WGS sequence"/>
</dbReference>
<evidence type="ECO:0000256" key="8">
    <source>
        <dbReference type="PROSITE-ProRule" id="PRU10141"/>
    </source>
</evidence>
<keyword evidence="9" id="KW-1133">Transmembrane helix</keyword>
<dbReference type="InterPro" id="IPR011009">
    <property type="entry name" value="Kinase-like_dom_sf"/>
</dbReference>
<dbReference type="CDD" id="cd13999">
    <property type="entry name" value="STKc_MAP3K-like"/>
    <property type="match status" value="1"/>
</dbReference>
<comment type="caution">
    <text evidence="11">The sequence shown here is derived from an EMBL/GenBank/DDBJ whole genome shotgun (WGS) entry which is preliminary data.</text>
</comment>
<dbReference type="InterPro" id="IPR032675">
    <property type="entry name" value="LRR_dom_sf"/>
</dbReference>
<keyword evidence="5 11" id="KW-0418">Kinase</keyword>
<keyword evidence="1" id="KW-0433">Leucine-rich repeat</keyword>
<dbReference type="SMART" id="SM00219">
    <property type="entry name" value="TyrKc"/>
    <property type="match status" value="1"/>
</dbReference>
<evidence type="ECO:0000256" key="7">
    <source>
        <dbReference type="ARBA" id="ARBA00023136"/>
    </source>
</evidence>
<reference evidence="11 12" key="1">
    <citation type="journal article" date="2018" name="Genome Biol. Evol.">
        <title>Multiple Roots of Fruiting Body Formation in Amoebozoa.</title>
        <authorList>
            <person name="Hillmann F."/>
            <person name="Forbes G."/>
            <person name="Novohradska S."/>
            <person name="Ferling I."/>
            <person name="Riege K."/>
            <person name="Groth M."/>
            <person name="Westermann M."/>
            <person name="Marz M."/>
            <person name="Spaller T."/>
            <person name="Winckler T."/>
            <person name="Schaap P."/>
            <person name="Glockner G."/>
        </authorList>
    </citation>
    <scope>NUCLEOTIDE SEQUENCE [LARGE SCALE GENOMIC DNA]</scope>
    <source>
        <strain evidence="11 12">Jena</strain>
    </source>
</reference>
<dbReference type="Pfam" id="PF07714">
    <property type="entry name" value="PK_Tyr_Ser-Thr"/>
    <property type="match status" value="1"/>
</dbReference>
<feature type="binding site" evidence="8">
    <location>
        <position position="1029"/>
    </location>
    <ligand>
        <name>ATP</name>
        <dbReference type="ChEBI" id="CHEBI:30616"/>
    </ligand>
</feature>
<keyword evidence="2" id="KW-0808">Transferase</keyword>
<dbReference type="SUPFAM" id="SSF52058">
    <property type="entry name" value="L domain-like"/>
    <property type="match status" value="1"/>
</dbReference>
<dbReference type="Gene3D" id="1.10.510.10">
    <property type="entry name" value="Transferase(Phosphotransferase) domain 1"/>
    <property type="match status" value="1"/>
</dbReference>
<dbReference type="InterPro" id="IPR050647">
    <property type="entry name" value="Plant_LRR-RLKs"/>
</dbReference>
<dbReference type="PANTHER" id="PTHR48056">
    <property type="entry name" value="LRR RECEPTOR-LIKE SERINE/THREONINE-PROTEIN KINASE-RELATED"/>
    <property type="match status" value="1"/>
</dbReference>
<evidence type="ECO:0000259" key="10">
    <source>
        <dbReference type="PROSITE" id="PS50011"/>
    </source>
</evidence>
<dbReference type="GO" id="GO:0004713">
    <property type="term" value="F:protein tyrosine kinase activity"/>
    <property type="evidence" value="ECO:0007669"/>
    <property type="project" value="InterPro"/>
</dbReference>
<dbReference type="PROSITE" id="PS00109">
    <property type="entry name" value="PROTEIN_KINASE_TYR"/>
    <property type="match status" value="1"/>
</dbReference>
<keyword evidence="12" id="KW-1185">Reference proteome</keyword>
<dbReference type="InterPro" id="IPR008266">
    <property type="entry name" value="Tyr_kinase_AS"/>
</dbReference>
<dbReference type="Gene3D" id="3.30.200.20">
    <property type="entry name" value="Phosphorylase Kinase, domain 1"/>
    <property type="match status" value="1"/>
</dbReference>
<dbReference type="Gene3D" id="3.80.10.10">
    <property type="entry name" value="Ribonuclease Inhibitor"/>
    <property type="match status" value="7"/>
</dbReference>
<organism evidence="11 12">
    <name type="scientific">Planoprotostelium fungivorum</name>
    <dbReference type="NCBI Taxonomy" id="1890364"/>
    <lineage>
        <taxon>Eukaryota</taxon>
        <taxon>Amoebozoa</taxon>
        <taxon>Evosea</taxon>
        <taxon>Variosea</taxon>
        <taxon>Cavosteliida</taxon>
        <taxon>Cavosteliaceae</taxon>
        <taxon>Planoprotostelium</taxon>
    </lineage>
</organism>
<dbReference type="FunFam" id="3.30.200.20:FF:000180">
    <property type="entry name" value="serine/threonine-protein kinase STY46-like"/>
    <property type="match status" value="1"/>
</dbReference>
<feature type="domain" description="Protein kinase" evidence="10">
    <location>
        <begin position="1002"/>
        <end position="1269"/>
    </location>
</feature>
<feature type="transmembrane region" description="Helical" evidence="9">
    <location>
        <begin position="940"/>
        <end position="965"/>
    </location>
</feature>
<evidence type="ECO:0000313" key="12">
    <source>
        <dbReference type="Proteomes" id="UP000241769"/>
    </source>
</evidence>
<evidence type="ECO:0000256" key="3">
    <source>
        <dbReference type="ARBA" id="ARBA00022737"/>
    </source>
</evidence>
<dbReference type="InterPro" id="IPR001245">
    <property type="entry name" value="Ser-Thr/Tyr_kinase_cat_dom"/>
</dbReference>
<evidence type="ECO:0000256" key="4">
    <source>
        <dbReference type="ARBA" id="ARBA00022741"/>
    </source>
</evidence>
<sequence>MNNIGPLTISGQNWLNKTGWNVTGFNPCQCYGITCDSSNSIATVNLTNNNLIGDISSSNILNISSLISLDLSHNLLRGSLPEFHRSSQLQYVYLNSNSFAGQTPKSWSKMKNLRVIDVSFNQLNGNITGIFDDFTQLTSINMRNNFLQGTLPSGTFYEQLVHLDLSYNFLDGSLPLSLLNSTTLMSLILAKNLIGGEMPSDQPAGLYNLTRLDLSKNSLTGLIPSYFQFSEMEEIMLDQNLFNGPIPPYFGNMTQLAKLGLSNNQLSGSIPETLLNSRSLAYIDISFNSLSGVFPIVHTDPVNPSPLLHLNVSSNTRLGGSLDFLANLTNLVQFYGSQCSFSGSLPQNLSQLTSITEFDISQNNISGTMPPFNSNVRILRVSHNQFTGQIPENLGNNSLTYFDASYNQFDGHISSNWASQSNLEYFILSNNRIGNEGNDIYGNNLWILNNINQNQPTRRLRIVDVSNNRLTGQLKPNSMNGLPFLLQFDLSRNNLTGLFFLPRDSDSIQIVEISSNGFTGLLPTSLPSDIRTANFSNCQFIDIFPTQWSQTSRLSVVDLSHNQLFNSLPSSIGQFSSLTLFYLQGNHFSGSIPNEISTLTQLIYLDLSDNDFNAKNLNFLSVMNNLIYINLSMNAIEGQIPSQMGTGLLILDLSHNSLSGSIPSALSNTLLGLTYLDLSYNTLSGTVSDFQGDPKYIDLSFNQFSGPLSFVSQLSSITYLLLNNNTFNGSVPSLFSRKNLQSIDMACNRLSGQLPDFNQLQNLKYLNLSHNLLQDSVPSFVGSPINTLDLSYNQITIARVPYNGSATCNMDHNLFHCPMDLSFINKCSANCSVSGNDTATDVIFHMRGDLPTFNSTRFLTSLAAIGSIDQQRLSIVSLISGSVVATVRISPVNGPNQGSVEETMNIFISTSMAVFNASGIDLVEKVNQYTIPNPGNGITLVGVGVGIGVGMLCLISAICITCVLYRRRLSKLKKRVNSMAMVDISQLNTDTVKKSFINFDELKNMNMIGSGAFGVVYKARWRETQVAVKQIRAEYITQKQVQDFLHEVAILQGLKSHPNIVVFIGVTFPPQPLSLVTEFCSGGCLWEHLRQNETEITIDEKYKFMKEISLGMLHLHKEKIIHRDLAVRNILLSSHLEAKVADFGLSRSQENSDVDGMSVTMSMIGPVKWMAPEAIQKKQYSVKSDAFSFGVVVWEILTVRDPYPHEDAVSIAADVIHKDKRLSIPEDAPEDLRDLMTRCWKKDHTERPDFDEICSILRTDNTFDVYPRISTPSKTSASISQEKQNVYIGSSDVTSVTDDGYI</sequence>
<keyword evidence="6 8" id="KW-0067">ATP-binding</keyword>
<name>A0A2P6MVI4_9EUKA</name>
<keyword evidence="3" id="KW-0677">Repeat</keyword>
<dbReference type="PRINTS" id="PR00109">
    <property type="entry name" value="TYRKINASE"/>
</dbReference>
<dbReference type="SMART" id="SM00369">
    <property type="entry name" value="LRR_TYP"/>
    <property type="match status" value="10"/>
</dbReference>
<dbReference type="OrthoDB" id="551849at2759"/>
<dbReference type="SUPFAM" id="SSF52047">
    <property type="entry name" value="RNI-like"/>
    <property type="match status" value="2"/>
</dbReference>
<dbReference type="PROSITE" id="PS00107">
    <property type="entry name" value="PROTEIN_KINASE_ATP"/>
    <property type="match status" value="1"/>
</dbReference>
<evidence type="ECO:0000256" key="9">
    <source>
        <dbReference type="SAM" id="Phobius"/>
    </source>
</evidence>
<evidence type="ECO:0000313" key="11">
    <source>
        <dbReference type="EMBL" id="PRP75728.1"/>
    </source>
</evidence>
<evidence type="ECO:0000256" key="2">
    <source>
        <dbReference type="ARBA" id="ARBA00022679"/>
    </source>
</evidence>
<accession>A0A2P6MVI4</accession>
<dbReference type="SUPFAM" id="SSF56112">
    <property type="entry name" value="Protein kinase-like (PK-like)"/>
    <property type="match status" value="1"/>
</dbReference>
<keyword evidence="9" id="KW-0812">Transmembrane</keyword>
<dbReference type="InterPro" id="IPR001611">
    <property type="entry name" value="Leu-rich_rpt"/>
</dbReference>